<evidence type="ECO:0000256" key="1">
    <source>
        <dbReference type="SAM" id="MobiDB-lite"/>
    </source>
</evidence>
<sequence length="217" mass="24920">MNPLHRVDEEPLLIDPSTILEHQTIERIDQEAFLEDDGCDDELGIDNADTNSSGSEEDHALPDDSTSDSNDDSTELPTRKCGRGPAKDTLFERVRKFGKIPLNIKDGQRGLSCENYNIFSGRVTMIVRLHANMRHASWKAVEKEEKYELVERVRADFILDWTQSSHRECVTNALARKYNAFHYLLRKQYLGYATHEAALFGGTTWMEKSVWEHLCEM</sequence>
<feature type="compositionally biased region" description="Acidic residues" evidence="1">
    <location>
        <begin position="65"/>
        <end position="74"/>
    </location>
</feature>
<dbReference type="PANTHER" id="PTHR33499">
    <property type="entry name" value="OS12G0282400 PROTEIN-RELATED"/>
    <property type="match status" value="1"/>
</dbReference>
<feature type="region of interest" description="Disordered" evidence="1">
    <location>
        <begin position="32"/>
        <end position="85"/>
    </location>
</feature>
<feature type="compositionally biased region" description="Acidic residues" evidence="1">
    <location>
        <begin position="32"/>
        <end position="44"/>
    </location>
</feature>
<dbReference type="Gramene" id="Jr16_09510_p1">
    <property type="protein sequence ID" value="cds.Jr16_09510_p1"/>
    <property type="gene ID" value="Jr16_09510"/>
</dbReference>
<gene>
    <name evidence="2" type="ORF">F2P56_035685</name>
</gene>
<dbReference type="PANTHER" id="PTHR33499:SF11">
    <property type="entry name" value="NO APICAL MERISTEM-ASSOCIATED C-TERMINAL DOMAIN-CONTAINING PROTEIN"/>
    <property type="match status" value="1"/>
</dbReference>
<reference evidence="2" key="2">
    <citation type="submission" date="2020-03" db="EMBL/GenBank/DDBJ databases">
        <title>Walnut 2.0.</title>
        <authorList>
            <person name="Marrano A."/>
            <person name="Britton M."/>
            <person name="Zimin A.V."/>
            <person name="Zaini P.A."/>
            <person name="Workman R."/>
            <person name="Puiu D."/>
            <person name="Bianco L."/>
            <person name="Allen B.J."/>
            <person name="Troggio M."/>
            <person name="Leslie C.A."/>
            <person name="Timp W."/>
            <person name="Dendekar A."/>
            <person name="Salzberg S.L."/>
            <person name="Neale D.B."/>
        </authorList>
    </citation>
    <scope>NUCLEOTIDE SEQUENCE</scope>
    <source>
        <tissue evidence="2">Leaves</tissue>
    </source>
</reference>
<evidence type="ECO:0000313" key="3">
    <source>
        <dbReference type="Proteomes" id="UP000619265"/>
    </source>
</evidence>
<reference evidence="2" key="1">
    <citation type="submission" date="2015-10" db="EMBL/GenBank/DDBJ databases">
        <authorList>
            <person name="Martinez-Garcia P.J."/>
            <person name="Crepeau M.W."/>
            <person name="Puiu D."/>
            <person name="Gonzalez-Ibeas D."/>
            <person name="Whalen J."/>
            <person name="Stevens K."/>
            <person name="Paul R."/>
            <person name="Butterfield T."/>
            <person name="Britton M."/>
            <person name="Reagan R."/>
            <person name="Chakraborty S."/>
            <person name="Walawage S.L."/>
            <person name="Vasquez-Gross H.A."/>
            <person name="Cardeno C."/>
            <person name="Famula R."/>
            <person name="Pratt K."/>
            <person name="Kuruganti S."/>
            <person name="Aradhya M.K."/>
            <person name="Leslie C.A."/>
            <person name="Dandekar A.M."/>
            <person name="Salzberg S.L."/>
            <person name="Wegrzyn J.L."/>
            <person name="Langley C.H."/>
            <person name="Neale D.B."/>
        </authorList>
    </citation>
    <scope>NUCLEOTIDE SEQUENCE</scope>
    <source>
        <tissue evidence="2">Leaves</tissue>
    </source>
</reference>
<comment type="caution">
    <text evidence="2">The sequence shown here is derived from an EMBL/GenBank/DDBJ whole genome shotgun (WGS) entry which is preliminary data.</text>
</comment>
<dbReference type="Proteomes" id="UP000619265">
    <property type="component" value="Unassembled WGS sequence"/>
</dbReference>
<accession>A0A833TK51</accession>
<name>A0A833TK51_JUGRE</name>
<dbReference type="EMBL" id="LIHL02000016">
    <property type="protein sequence ID" value="KAF5443097.1"/>
    <property type="molecule type" value="Genomic_DNA"/>
</dbReference>
<dbReference type="AlphaFoldDB" id="A0A833TK51"/>
<protein>
    <submittedName>
        <fullName evidence="2">Uncharacterized protein</fullName>
    </submittedName>
</protein>
<organism evidence="2 3">
    <name type="scientific">Juglans regia</name>
    <name type="common">English walnut</name>
    <dbReference type="NCBI Taxonomy" id="51240"/>
    <lineage>
        <taxon>Eukaryota</taxon>
        <taxon>Viridiplantae</taxon>
        <taxon>Streptophyta</taxon>
        <taxon>Embryophyta</taxon>
        <taxon>Tracheophyta</taxon>
        <taxon>Spermatophyta</taxon>
        <taxon>Magnoliopsida</taxon>
        <taxon>eudicotyledons</taxon>
        <taxon>Gunneridae</taxon>
        <taxon>Pentapetalae</taxon>
        <taxon>rosids</taxon>
        <taxon>fabids</taxon>
        <taxon>Fagales</taxon>
        <taxon>Juglandaceae</taxon>
        <taxon>Juglans</taxon>
    </lineage>
</organism>
<evidence type="ECO:0000313" key="2">
    <source>
        <dbReference type="EMBL" id="KAF5443097.1"/>
    </source>
</evidence>
<proteinExistence type="predicted"/>